<dbReference type="InterPro" id="IPR008969">
    <property type="entry name" value="CarboxyPept-like_regulatory"/>
</dbReference>
<evidence type="ECO:0000259" key="1">
    <source>
        <dbReference type="SMART" id="SM00255"/>
    </source>
</evidence>
<dbReference type="Gene3D" id="3.40.50.10140">
    <property type="entry name" value="Toll/interleukin-1 receptor homology (TIR) domain"/>
    <property type="match status" value="1"/>
</dbReference>
<reference evidence="2 3" key="1">
    <citation type="submission" date="2020-04" db="EMBL/GenBank/DDBJ databases">
        <title>Description of novel Gluconacetobacter.</title>
        <authorList>
            <person name="Sombolestani A."/>
        </authorList>
    </citation>
    <scope>NUCLEOTIDE SEQUENCE [LARGE SCALE GENOMIC DNA]</scope>
    <source>
        <strain evidence="2 3">LMG 27725</strain>
    </source>
</reference>
<comment type="caution">
    <text evidence="2">The sequence shown here is derived from an EMBL/GenBank/DDBJ whole genome shotgun (WGS) entry which is preliminary data.</text>
</comment>
<keyword evidence="3" id="KW-1185">Reference proteome</keyword>
<dbReference type="AlphaFoldDB" id="A0A7W4JC45"/>
<gene>
    <name evidence="2" type="ORF">HLH29_04895</name>
</gene>
<sequence>MNEQRKYDIALSFAGEERDYVDRVANLLNERGVKVFYDLFEEADLWGKDLYSHLSDVYHKQAQFTVMFISKAYARKLWTNQERKSAQARAFQSAQEYILPARFDDTEIPGILPTVGYVSLKNRSPEDLVSLITKKLISSGGSIPTELVRRDFSILARHDVGVARKFSVIVTDDEGTPIKNCEITLQADNGTYNNIKTNDDGEATFDLKTRRSTKLLVSHPTFPAAIYDKVDPDGTMEITLPRMDNLGSVTMRRTGSIPGLKGSLNPILDTSNRTYLYATNISINGGQTQPVTFKINVSLELEDADGAIVYATVKHIAGDISLLQYTRKPEG</sequence>
<dbReference type="EMBL" id="JABEQL010000005">
    <property type="protein sequence ID" value="MBB2178516.1"/>
    <property type="molecule type" value="Genomic_DNA"/>
</dbReference>
<dbReference type="InterPro" id="IPR013783">
    <property type="entry name" value="Ig-like_fold"/>
</dbReference>
<dbReference type="SUPFAM" id="SSF52200">
    <property type="entry name" value="Toll/Interleukin receptor TIR domain"/>
    <property type="match status" value="1"/>
</dbReference>
<dbReference type="SUPFAM" id="SSF49464">
    <property type="entry name" value="Carboxypeptidase regulatory domain-like"/>
    <property type="match status" value="1"/>
</dbReference>
<dbReference type="InterPro" id="IPR035897">
    <property type="entry name" value="Toll_tir_struct_dom_sf"/>
</dbReference>
<dbReference type="SMART" id="SM00255">
    <property type="entry name" value="TIR"/>
    <property type="match status" value="1"/>
</dbReference>
<organism evidence="2 3">
    <name type="scientific">Gluconacetobacter tumulicola</name>
    <dbReference type="NCBI Taxonomy" id="1017177"/>
    <lineage>
        <taxon>Bacteria</taxon>
        <taxon>Pseudomonadati</taxon>
        <taxon>Pseudomonadota</taxon>
        <taxon>Alphaproteobacteria</taxon>
        <taxon>Acetobacterales</taxon>
        <taxon>Acetobacteraceae</taxon>
        <taxon>Gluconacetobacter</taxon>
    </lineage>
</organism>
<proteinExistence type="predicted"/>
<name>A0A7W4JC45_9PROT</name>
<dbReference type="GO" id="GO:0007165">
    <property type="term" value="P:signal transduction"/>
    <property type="evidence" value="ECO:0007669"/>
    <property type="project" value="InterPro"/>
</dbReference>
<dbReference type="Pfam" id="PF13676">
    <property type="entry name" value="TIR_2"/>
    <property type="match status" value="1"/>
</dbReference>
<dbReference type="Proteomes" id="UP000525623">
    <property type="component" value="Unassembled WGS sequence"/>
</dbReference>
<protein>
    <submittedName>
        <fullName evidence="2">TIR domain-containing protein</fullName>
    </submittedName>
</protein>
<evidence type="ECO:0000313" key="3">
    <source>
        <dbReference type="Proteomes" id="UP000525623"/>
    </source>
</evidence>
<accession>A0A7W4JC45</accession>
<dbReference type="InterPro" id="IPR000157">
    <property type="entry name" value="TIR_dom"/>
</dbReference>
<evidence type="ECO:0000313" key="2">
    <source>
        <dbReference type="EMBL" id="MBB2178516.1"/>
    </source>
</evidence>
<feature type="domain" description="TIR" evidence="1">
    <location>
        <begin position="6"/>
        <end position="143"/>
    </location>
</feature>
<dbReference type="RefSeq" id="WP_182964906.1">
    <property type="nucleotide sequence ID" value="NZ_BAABGC010000009.1"/>
</dbReference>
<dbReference type="Gene3D" id="2.60.40.10">
    <property type="entry name" value="Immunoglobulins"/>
    <property type="match status" value="1"/>
</dbReference>